<keyword evidence="9" id="KW-0503">Monooxygenase</keyword>
<dbReference type="OrthoDB" id="8935954at2759"/>
<dbReference type="AlphaFoldDB" id="A0A6P6IUY0"/>
<dbReference type="KEGG" id="caua:113038412"/>
<comment type="subcellular location">
    <subcellularLocation>
        <location evidence="1">Cytoplasm</location>
    </subcellularLocation>
</comment>
<comment type="similarity">
    <text evidence="2">Belongs to the P33MONOX family.</text>
</comment>
<keyword evidence="6" id="KW-0560">Oxidoreductase</keyword>
<dbReference type="Proteomes" id="UP000515129">
    <property type="component" value="Chromosome 21"/>
</dbReference>
<dbReference type="GO" id="GO:0004497">
    <property type="term" value="F:monooxygenase activity"/>
    <property type="evidence" value="ECO:0007669"/>
    <property type="project" value="UniProtKB-KW"/>
</dbReference>
<name>A0A6P6IUY0_CARAU</name>
<feature type="region of interest" description="Disordered" evidence="7">
    <location>
        <begin position="354"/>
        <end position="397"/>
    </location>
</feature>
<evidence type="ECO:0000256" key="3">
    <source>
        <dbReference type="ARBA" id="ARBA00016432"/>
    </source>
</evidence>
<evidence type="ECO:0000256" key="5">
    <source>
        <dbReference type="ARBA" id="ARBA00022857"/>
    </source>
</evidence>
<evidence type="ECO:0000256" key="4">
    <source>
        <dbReference type="ARBA" id="ARBA00022490"/>
    </source>
</evidence>
<proteinExistence type="inferred from homology"/>
<evidence type="ECO:0000256" key="2">
    <source>
        <dbReference type="ARBA" id="ARBA00008758"/>
    </source>
</evidence>
<protein>
    <recommendedName>
        <fullName evidence="3">Putative monooxygenase p33MONOX</fullName>
    </recommendedName>
</protein>
<dbReference type="PANTHER" id="PTHR28342:SF1">
    <property type="entry name" value="MONOOXYGENASE P33MONOX-RELATED"/>
    <property type="match status" value="1"/>
</dbReference>
<feature type="compositionally biased region" description="Low complexity" evidence="7">
    <location>
        <begin position="280"/>
        <end position="306"/>
    </location>
</feature>
<keyword evidence="8" id="KW-1185">Reference proteome</keyword>
<feature type="region of interest" description="Disordered" evidence="7">
    <location>
        <begin position="244"/>
        <end position="320"/>
    </location>
</feature>
<dbReference type="PANTHER" id="PTHR28342">
    <property type="entry name" value="MONOOXYGENASE P33MONOX-RELATED"/>
    <property type="match status" value="1"/>
</dbReference>
<dbReference type="GeneID" id="113038412"/>
<keyword evidence="4" id="KW-0963">Cytoplasm</keyword>
<gene>
    <name evidence="9" type="primary">LOC113038412</name>
</gene>
<dbReference type="Pfam" id="PF15302">
    <property type="entry name" value="P33MONOX"/>
    <property type="match status" value="1"/>
</dbReference>
<dbReference type="InterPro" id="IPR026759">
    <property type="entry name" value="P33MONOX"/>
</dbReference>
<evidence type="ECO:0000313" key="9">
    <source>
        <dbReference type="RefSeq" id="XP_026051570.1"/>
    </source>
</evidence>
<organism evidence="8 9">
    <name type="scientific">Carassius auratus</name>
    <name type="common">Goldfish</name>
    <dbReference type="NCBI Taxonomy" id="7957"/>
    <lineage>
        <taxon>Eukaryota</taxon>
        <taxon>Metazoa</taxon>
        <taxon>Chordata</taxon>
        <taxon>Craniata</taxon>
        <taxon>Vertebrata</taxon>
        <taxon>Euteleostomi</taxon>
        <taxon>Actinopterygii</taxon>
        <taxon>Neopterygii</taxon>
        <taxon>Teleostei</taxon>
        <taxon>Ostariophysi</taxon>
        <taxon>Cypriniformes</taxon>
        <taxon>Cyprinidae</taxon>
        <taxon>Cyprininae</taxon>
        <taxon>Carassius</taxon>
    </lineage>
</organism>
<evidence type="ECO:0000313" key="8">
    <source>
        <dbReference type="Proteomes" id="UP000515129"/>
    </source>
</evidence>
<dbReference type="RefSeq" id="XP_026051570.1">
    <property type="nucleotide sequence ID" value="XM_026195785.1"/>
</dbReference>
<evidence type="ECO:0000256" key="7">
    <source>
        <dbReference type="SAM" id="MobiDB-lite"/>
    </source>
</evidence>
<accession>A0A6P6IUY0</accession>
<evidence type="ECO:0000256" key="1">
    <source>
        <dbReference type="ARBA" id="ARBA00004496"/>
    </source>
</evidence>
<reference evidence="9" key="1">
    <citation type="submission" date="2025-08" db="UniProtKB">
        <authorList>
            <consortium name="RefSeq"/>
        </authorList>
    </citation>
    <scope>IDENTIFICATION</scope>
    <source>
        <strain evidence="9">Wakin</strain>
        <tissue evidence="9">Muscle</tissue>
    </source>
</reference>
<feature type="compositionally biased region" description="Polar residues" evidence="7">
    <location>
        <begin position="257"/>
        <end position="272"/>
    </location>
</feature>
<keyword evidence="5" id="KW-0521">NADP</keyword>
<sequence length="397" mass="43172">MSKIRCCIAHPSLELSGKLNHQRLCAARTCLHTSKGVFISLTCECQTTDSSNLLSCSLCSSEYFVSHLIGLSRLSSLFGPPETIHSVAIMSRPGDLPALEAGPGASEGLLGVMSIPVRMTRRAHGYDDNLECPMSSPPSDININNLWRRPLIPERKFARLAEEDESEGGVKQSATFESTKPPVPVVKAKASSVMNSLIIKQTQESMHSFEKQAGLTDTGYTPHKGLNAEETRYHRLAESMHKLQMQSVDAKEEKQPLSGQSTPAVTPQSSPKQIRRGWFSSSTGSLTGSEMSTSSSSSVDLASSDGPVEHWGTFGPRTQVSKSTTDLGGFALQSYKGAQKPTPMEVMKAQATRLAEDPTNFKAPPKMEIPTMEGKRPMSQPHKLKHRDMNVLTPSGF</sequence>
<evidence type="ECO:0000256" key="6">
    <source>
        <dbReference type="ARBA" id="ARBA00023002"/>
    </source>
</evidence>
<dbReference type="GO" id="GO:0005737">
    <property type="term" value="C:cytoplasm"/>
    <property type="evidence" value="ECO:0007669"/>
    <property type="project" value="UniProtKB-SubCell"/>
</dbReference>